<dbReference type="GeneID" id="25561726"/>
<sequence>MVVMPVVAVVVVAVARSGKSQSGNESPRSRRRNRGNRSSRSRSRASTTGSGADGEFAPPAKRIRGLGRGGSRDGPASARPAASTSPFVLADDPTVAAREAAKASLLSRPSRPSSPVPPSPPAIASPVGRPGRPELTVGPYRRSARDSEWDTPRASPRSGSSGFSWANKPVDDLTVDERMMKEALESSIIAQEARARERERLDTEDEFVRPPAPQHPTSLVMERQAGESEDKGLPMINTDDSTASLLAHINKSGSMLSRSASISRLSQWIVEDAVEDSQSTQAAGSNEIAASAQPAAPPSLSPPPPSPPPQAAVSAALLGGRPTLSQELTMRLDRPSPLSSISSSSGTAAANGGASSAPPLPARDAAEWASLVRKMQARNTALQEKLAAEVDLFVR</sequence>
<evidence type="ECO:0000313" key="4">
    <source>
        <dbReference type="Proteomes" id="UP000054408"/>
    </source>
</evidence>
<feature type="compositionally biased region" description="Pro residues" evidence="1">
    <location>
        <begin position="112"/>
        <end position="123"/>
    </location>
</feature>
<feature type="compositionally biased region" description="Basic residues" evidence="1">
    <location>
        <begin position="29"/>
        <end position="43"/>
    </location>
</feature>
<feature type="signal peptide" evidence="2">
    <location>
        <begin position="1"/>
        <end position="20"/>
    </location>
</feature>
<dbReference type="AlphaFoldDB" id="A0A0L0DV77"/>
<feature type="chain" id="PRO_5005537919" evidence="2">
    <location>
        <begin position="21"/>
        <end position="395"/>
    </location>
</feature>
<protein>
    <submittedName>
        <fullName evidence="3">Uncharacterized protein</fullName>
    </submittedName>
</protein>
<feature type="compositionally biased region" description="Pro residues" evidence="1">
    <location>
        <begin position="295"/>
        <end position="310"/>
    </location>
</feature>
<feature type="compositionally biased region" description="Low complexity" evidence="1">
    <location>
        <begin position="75"/>
        <end position="86"/>
    </location>
</feature>
<organism evidence="3 4">
    <name type="scientific">Thecamonas trahens ATCC 50062</name>
    <dbReference type="NCBI Taxonomy" id="461836"/>
    <lineage>
        <taxon>Eukaryota</taxon>
        <taxon>Apusozoa</taxon>
        <taxon>Apusomonadida</taxon>
        <taxon>Apusomonadidae</taxon>
        <taxon>Thecamonas</taxon>
    </lineage>
</organism>
<evidence type="ECO:0000256" key="2">
    <source>
        <dbReference type="SAM" id="SignalP"/>
    </source>
</evidence>
<keyword evidence="4" id="KW-1185">Reference proteome</keyword>
<feature type="compositionally biased region" description="Low complexity" evidence="1">
    <location>
        <begin position="335"/>
        <end position="357"/>
    </location>
</feature>
<accession>A0A0L0DV77</accession>
<dbReference type="Proteomes" id="UP000054408">
    <property type="component" value="Unassembled WGS sequence"/>
</dbReference>
<feature type="region of interest" description="Disordered" evidence="1">
    <location>
        <begin position="276"/>
        <end position="361"/>
    </location>
</feature>
<proteinExistence type="predicted"/>
<feature type="region of interest" description="Disordered" evidence="1">
    <location>
        <begin position="15"/>
        <end position="168"/>
    </location>
</feature>
<evidence type="ECO:0000313" key="3">
    <source>
        <dbReference type="EMBL" id="KNC56001.1"/>
    </source>
</evidence>
<dbReference type="EMBL" id="GL349440">
    <property type="protein sequence ID" value="KNC56001.1"/>
    <property type="molecule type" value="Genomic_DNA"/>
</dbReference>
<name>A0A0L0DV77_THETB</name>
<reference evidence="3 4" key="1">
    <citation type="submission" date="2010-05" db="EMBL/GenBank/DDBJ databases">
        <title>The Genome Sequence of Thecamonas trahens ATCC 50062.</title>
        <authorList>
            <consortium name="The Broad Institute Genome Sequencing Platform"/>
            <person name="Russ C."/>
            <person name="Cuomo C."/>
            <person name="Shea T."/>
            <person name="Young S.K."/>
            <person name="Zeng Q."/>
            <person name="Koehrsen M."/>
            <person name="Haas B."/>
            <person name="Borodovsky M."/>
            <person name="Guigo R."/>
            <person name="Alvarado L."/>
            <person name="Berlin A."/>
            <person name="Bochicchio J."/>
            <person name="Borenstein D."/>
            <person name="Chapman S."/>
            <person name="Chen Z."/>
            <person name="Freedman E."/>
            <person name="Gellesch M."/>
            <person name="Goldberg J."/>
            <person name="Griggs A."/>
            <person name="Gujja S."/>
            <person name="Heilman E."/>
            <person name="Heiman D."/>
            <person name="Hepburn T."/>
            <person name="Howarth C."/>
            <person name="Jen D."/>
            <person name="Larson L."/>
            <person name="Mehta T."/>
            <person name="Park D."/>
            <person name="Pearson M."/>
            <person name="Roberts A."/>
            <person name="Saif S."/>
            <person name="Shenoy N."/>
            <person name="Sisk P."/>
            <person name="Stolte C."/>
            <person name="Sykes S."/>
            <person name="Thomson T."/>
            <person name="Walk T."/>
            <person name="White J."/>
            <person name="Yandava C."/>
            <person name="Burger G."/>
            <person name="Gray M.W."/>
            <person name="Holland P.W.H."/>
            <person name="King N."/>
            <person name="Lang F.B.F."/>
            <person name="Roger A.J."/>
            <person name="Ruiz-Trillo I."/>
            <person name="Lander E."/>
            <person name="Nusbaum C."/>
        </authorList>
    </citation>
    <scope>NUCLEOTIDE SEQUENCE [LARGE SCALE GENOMIC DNA]</scope>
    <source>
        <strain evidence="3 4">ATCC 50062</strain>
    </source>
</reference>
<feature type="region of interest" description="Disordered" evidence="1">
    <location>
        <begin position="190"/>
        <end position="238"/>
    </location>
</feature>
<gene>
    <name evidence="3" type="ORF">AMSG_02014</name>
</gene>
<dbReference type="RefSeq" id="XP_013761047.1">
    <property type="nucleotide sequence ID" value="XM_013905593.1"/>
</dbReference>
<evidence type="ECO:0000256" key="1">
    <source>
        <dbReference type="SAM" id="MobiDB-lite"/>
    </source>
</evidence>
<keyword evidence="2" id="KW-0732">Signal</keyword>